<comment type="caution">
    <text evidence="2">The sequence shown here is derived from an EMBL/GenBank/DDBJ whole genome shotgun (WGS) entry which is preliminary data.</text>
</comment>
<dbReference type="AlphaFoldDB" id="A0A0R1WKM7"/>
<dbReference type="GO" id="GO:0008170">
    <property type="term" value="F:N-methyltransferase activity"/>
    <property type="evidence" value="ECO:0007669"/>
    <property type="project" value="UniProtKB-ARBA"/>
</dbReference>
<proteinExistence type="predicted"/>
<dbReference type="SUPFAM" id="SSF53335">
    <property type="entry name" value="S-adenosyl-L-methionine-dependent methyltransferases"/>
    <property type="match status" value="1"/>
</dbReference>
<dbReference type="GO" id="GO:0032259">
    <property type="term" value="P:methylation"/>
    <property type="evidence" value="ECO:0007669"/>
    <property type="project" value="InterPro"/>
</dbReference>
<evidence type="ECO:0000313" key="2">
    <source>
        <dbReference type="EMBL" id="KRM16315.1"/>
    </source>
</evidence>
<dbReference type="Pfam" id="PF05175">
    <property type="entry name" value="MTS"/>
    <property type="match status" value="1"/>
</dbReference>
<dbReference type="InterPro" id="IPR002052">
    <property type="entry name" value="DNA_methylase_N6_adenine_CS"/>
</dbReference>
<gene>
    <name evidence="2" type="ORF">FC49_GL001432</name>
</gene>
<dbReference type="InterPro" id="IPR050210">
    <property type="entry name" value="tRNA_Adenine-N(6)_MTase"/>
</dbReference>
<dbReference type="Gene3D" id="3.40.50.150">
    <property type="entry name" value="Vaccinia Virus protein VP39"/>
    <property type="match status" value="1"/>
</dbReference>
<organism evidence="2 3">
    <name type="scientific">Limosilactobacillus oris DSM 4864</name>
    <dbReference type="NCBI Taxonomy" id="1423779"/>
    <lineage>
        <taxon>Bacteria</taxon>
        <taxon>Bacillati</taxon>
        <taxon>Bacillota</taxon>
        <taxon>Bacilli</taxon>
        <taxon>Lactobacillales</taxon>
        <taxon>Lactobacillaceae</taxon>
        <taxon>Limosilactobacillus</taxon>
    </lineage>
</organism>
<dbReference type="Proteomes" id="UP000050973">
    <property type="component" value="Unassembled WGS sequence"/>
</dbReference>
<dbReference type="GO" id="GO:0003676">
    <property type="term" value="F:nucleic acid binding"/>
    <property type="evidence" value="ECO:0007669"/>
    <property type="project" value="InterPro"/>
</dbReference>
<evidence type="ECO:0000259" key="1">
    <source>
        <dbReference type="Pfam" id="PF05175"/>
    </source>
</evidence>
<dbReference type="InterPro" id="IPR029063">
    <property type="entry name" value="SAM-dependent_MTases_sf"/>
</dbReference>
<dbReference type="RefSeq" id="WP_056984154.1">
    <property type="nucleotide sequence ID" value="NZ_AZGE01000004.1"/>
</dbReference>
<name>A0A0R1WKM7_9LACO</name>
<sequence length="253" mass="28381">MKNQANLLKDDERIDQLYSNDVRLIQSPSCFAFSLDAVLLADFVRPNQRQRLRTVDLCAGNAAIGLFLHDKLGGQFTEVELQPRIADMARRSIELNGLAERYQVLNLDIADVFSVIPKDSADVVLCNPPYFPVTAKSQKNPNQYLAIARHELKTNLVTVAQQMSGLLKMNGHGYLVHRPDRLTEILTVLQQNRLVPKRLRLIYPKPGREANMVLIEVIKDGKAGGLKVVPPLTVNDAAGNYQPEVRKLLYGEE</sequence>
<dbReference type="PATRIC" id="fig|1423779.3.peg.1471"/>
<evidence type="ECO:0000313" key="3">
    <source>
        <dbReference type="Proteomes" id="UP000050973"/>
    </source>
</evidence>
<feature type="domain" description="Methyltransferase small" evidence="1">
    <location>
        <begin position="47"/>
        <end position="162"/>
    </location>
</feature>
<dbReference type="PANTHER" id="PTHR47739">
    <property type="entry name" value="TRNA1(VAL) (ADENINE(37)-N6)-METHYLTRANSFERASE"/>
    <property type="match status" value="1"/>
</dbReference>
<dbReference type="PANTHER" id="PTHR47739:SF1">
    <property type="entry name" value="TRNA1(VAL) (ADENINE(37)-N6)-METHYLTRANSFERASE"/>
    <property type="match status" value="1"/>
</dbReference>
<protein>
    <recommendedName>
        <fullName evidence="1">Methyltransferase small domain-containing protein</fullName>
    </recommendedName>
</protein>
<dbReference type="EMBL" id="AZGE01000004">
    <property type="protein sequence ID" value="KRM16315.1"/>
    <property type="molecule type" value="Genomic_DNA"/>
</dbReference>
<dbReference type="GO" id="GO:0008757">
    <property type="term" value="F:S-adenosylmethionine-dependent methyltransferase activity"/>
    <property type="evidence" value="ECO:0007669"/>
    <property type="project" value="UniProtKB-ARBA"/>
</dbReference>
<reference evidence="2 3" key="1">
    <citation type="journal article" date="2015" name="Genome Announc.">
        <title>Expanding the biotechnology potential of lactobacilli through comparative genomics of 213 strains and associated genera.</title>
        <authorList>
            <person name="Sun Z."/>
            <person name="Harris H.M."/>
            <person name="McCann A."/>
            <person name="Guo C."/>
            <person name="Argimon S."/>
            <person name="Zhang W."/>
            <person name="Yang X."/>
            <person name="Jeffery I.B."/>
            <person name="Cooney J.C."/>
            <person name="Kagawa T.F."/>
            <person name="Liu W."/>
            <person name="Song Y."/>
            <person name="Salvetti E."/>
            <person name="Wrobel A."/>
            <person name="Rasinkangas P."/>
            <person name="Parkhill J."/>
            <person name="Rea M.C."/>
            <person name="O'Sullivan O."/>
            <person name="Ritari J."/>
            <person name="Douillard F.P."/>
            <person name="Paul Ross R."/>
            <person name="Yang R."/>
            <person name="Briner A.E."/>
            <person name="Felis G.E."/>
            <person name="de Vos W.M."/>
            <person name="Barrangou R."/>
            <person name="Klaenhammer T.R."/>
            <person name="Caufield P.W."/>
            <person name="Cui Y."/>
            <person name="Zhang H."/>
            <person name="O'Toole P.W."/>
        </authorList>
    </citation>
    <scope>NUCLEOTIDE SEQUENCE [LARGE SCALE GENOMIC DNA]</scope>
    <source>
        <strain evidence="2 3">DSM 4864</strain>
    </source>
</reference>
<dbReference type="CDD" id="cd02440">
    <property type="entry name" value="AdoMet_MTases"/>
    <property type="match status" value="1"/>
</dbReference>
<dbReference type="PROSITE" id="PS00092">
    <property type="entry name" value="N6_MTASE"/>
    <property type="match status" value="1"/>
</dbReference>
<accession>A0A0R1WKM7</accession>
<dbReference type="InterPro" id="IPR007848">
    <property type="entry name" value="Small_mtfrase_dom"/>
</dbReference>